<evidence type="ECO:0000256" key="4">
    <source>
        <dbReference type="RuleBase" id="RU362109"/>
    </source>
</evidence>
<name>A0A5J4VF47_9EUKA</name>
<reference evidence="6 7" key="1">
    <citation type="submission" date="2019-03" db="EMBL/GenBank/DDBJ databases">
        <title>Single cell metagenomics reveals metabolic interactions within the superorganism composed of flagellate Streblomastix strix and complex community of Bacteroidetes bacteria on its surface.</title>
        <authorList>
            <person name="Treitli S.C."/>
            <person name="Kolisko M."/>
            <person name="Husnik F."/>
            <person name="Keeling P."/>
            <person name="Hampl V."/>
        </authorList>
    </citation>
    <scope>NUCLEOTIDE SEQUENCE [LARGE SCALE GENOMIC DNA]</scope>
    <source>
        <strain evidence="6">ST1C</strain>
    </source>
</reference>
<dbReference type="CDD" id="cd23805">
    <property type="entry name" value="UBCc_UBE2T"/>
    <property type="match status" value="1"/>
</dbReference>
<evidence type="ECO:0000256" key="1">
    <source>
        <dbReference type="ARBA" id="ARBA00022679"/>
    </source>
</evidence>
<evidence type="ECO:0000259" key="5">
    <source>
        <dbReference type="PROSITE" id="PS50127"/>
    </source>
</evidence>
<keyword evidence="1" id="KW-0808">Transferase</keyword>
<dbReference type="InterPro" id="IPR016135">
    <property type="entry name" value="UBQ-conjugating_enzyme/RWD"/>
</dbReference>
<dbReference type="SUPFAM" id="SSF54495">
    <property type="entry name" value="UBC-like"/>
    <property type="match status" value="1"/>
</dbReference>
<dbReference type="OrthoDB" id="7851174at2759"/>
<dbReference type="PROSITE" id="PS00183">
    <property type="entry name" value="UBC_1"/>
    <property type="match status" value="1"/>
</dbReference>
<accession>A0A5J4VF47</accession>
<dbReference type="AlphaFoldDB" id="A0A5J4VF47"/>
<dbReference type="PROSITE" id="PS50127">
    <property type="entry name" value="UBC_2"/>
    <property type="match status" value="1"/>
</dbReference>
<feature type="domain" description="UBC core" evidence="5">
    <location>
        <begin position="1"/>
        <end position="151"/>
    </location>
</feature>
<evidence type="ECO:0000256" key="3">
    <source>
        <dbReference type="PROSITE-ProRule" id="PRU10133"/>
    </source>
</evidence>
<comment type="similarity">
    <text evidence="4">Belongs to the ubiquitin-conjugating enzyme family.</text>
</comment>
<feature type="active site" description="Glycyl thioester intermediate" evidence="3">
    <location>
        <position position="85"/>
    </location>
</feature>
<dbReference type="Gene3D" id="3.10.110.10">
    <property type="entry name" value="Ubiquitin Conjugating Enzyme"/>
    <property type="match status" value="1"/>
</dbReference>
<dbReference type="Proteomes" id="UP000324800">
    <property type="component" value="Unassembled WGS sequence"/>
</dbReference>
<dbReference type="InterPro" id="IPR000608">
    <property type="entry name" value="UBC"/>
</dbReference>
<dbReference type="Pfam" id="PF00179">
    <property type="entry name" value="UQ_con"/>
    <property type="match status" value="1"/>
</dbReference>
<dbReference type="GO" id="GO:0016740">
    <property type="term" value="F:transferase activity"/>
    <property type="evidence" value="ECO:0007669"/>
    <property type="project" value="UniProtKB-KW"/>
</dbReference>
<dbReference type="SMART" id="SM00212">
    <property type="entry name" value="UBCc"/>
    <property type="match status" value="1"/>
</dbReference>
<keyword evidence="4" id="KW-0067">ATP-binding</keyword>
<comment type="caution">
    <text evidence="6">The sequence shown here is derived from an EMBL/GenBank/DDBJ whole genome shotgun (WGS) entry which is preliminary data.</text>
</comment>
<organism evidence="6 7">
    <name type="scientific">Streblomastix strix</name>
    <dbReference type="NCBI Taxonomy" id="222440"/>
    <lineage>
        <taxon>Eukaryota</taxon>
        <taxon>Metamonada</taxon>
        <taxon>Preaxostyla</taxon>
        <taxon>Oxymonadida</taxon>
        <taxon>Streblomastigidae</taxon>
        <taxon>Streblomastix</taxon>
    </lineage>
</organism>
<dbReference type="EMBL" id="SNRW01007514">
    <property type="protein sequence ID" value="KAA6381122.1"/>
    <property type="molecule type" value="Genomic_DNA"/>
</dbReference>
<keyword evidence="2 4" id="KW-0833">Ubl conjugation pathway</keyword>
<protein>
    <submittedName>
        <fullName evidence="6">Putative E2 ubiquitin-conjugating protein UBC13</fullName>
    </submittedName>
</protein>
<dbReference type="GO" id="GO:0005524">
    <property type="term" value="F:ATP binding"/>
    <property type="evidence" value="ECO:0007669"/>
    <property type="project" value="UniProtKB-UniRule"/>
</dbReference>
<keyword evidence="4" id="KW-0547">Nucleotide-binding</keyword>
<dbReference type="InterPro" id="IPR050113">
    <property type="entry name" value="Ub_conjugating_enzyme"/>
</dbReference>
<evidence type="ECO:0000313" key="7">
    <source>
        <dbReference type="Proteomes" id="UP000324800"/>
    </source>
</evidence>
<sequence>MSIQRLKKEIDLIQRIPPHNIAAWPKDDSLYNIHATLQGPKGTPYSDGEFRLELTFPTNYPISPPTAQFITPIFHPNVDPFGKICLDLLSLPPNGQWSPAQTLTSVLVAIRELLVHPNADDPVIPEIAVQYKLDYYTFERRAKQYTQLHAIPAAPPQ</sequence>
<evidence type="ECO:0000313" key="6">
    <source>
        <dbReference type="EMBL" id="KAA6381122.1"/>
    </source>
</evidence>
<proteinExistence type="inferred from homology"/>
<dbReference type="PANTHER" id="PTHR24067">
    <property type="entry name" value="UBIQUITIN-CONJUGATING ENZYME E2"/>
    <property type="match status" value="1"/>
</dbReference>
<dbReference type="InterPro" id="IPR023313">
    <property type="entry name" value="UBQ-conjugating_AS"/>
</dbReference>
<gene>
    <name evidence="6" type="ORF">EZS28_023350</name>
</gene>
<evidence type="ECO:0000256" key="2">
    <source>
        <dbReference type="ARBA" id="ARBA00022786"/>
    </source>
</evidence>